<keyword evidence="5" id="KW-0812">Transmembrane</keyword>
<dbReference type="PANTHER" id="PTHR19297:SF191">
    <property type="entry name" value="PROTEIN XYLOSYLTRANSFERASE"/>
    <property type="match status" value="1"/>
</dbReference>
<keyword evidence="9" id="KW-0325">Glycoprotein</keyword>
<evidence type="ECO:0000256" key="9">
    <source>
        <dbReference type="ARBA" id="ARBA00023180"/>
    </source>
</evidence>
<evidence type="ECO:0000256" key="7">
    <source>
        <dbReference type="ARBA" id="ARBA00022989"/>
    </source>
</evidence>
<dbReference type="InterPro" id="IPR003406">
    <property type="entry name" value="Glyco_trans_14"/>
</dbReference>
<evidence type="ECO:0000256" key="5">
    <source>
        <dbReference type="ARBA" id="ARBA00022692"/>
    </source>
</evidence>
<evidence type="ECO:0000313" key="11">
    <source>
        <dbReference type="EMBL" id="VDM16491.1"/>
    </source>
</evidence>
<name>A0A0R3WIN0_HYDTA</name>
<dbReference type="WBParaSite" id="TTAC_0000046501-mRNA-1">
    <property type="protein sequence ID" value="TTAC_0000046501-mRNA-1"/>
    <property type="gene ID" value="TTAC_0000046501"/>
</dbReference>
<dbReference type="STRING" id="6205.A0A0R3WIN0"/>
<dbReference type="GO" id="GO:0008375">
    <property type="term" value="F:acetylglucosaminyltransferase activity"/>
    <property type="evidence" value="ECO:0007669"/>
    <property type="project" value="TreeGrafter"/>
</dbReference>
<comment type="pathway">
    <text evidence="2">Protein modification; protein glycosylation.</text>
</comment>
<keyword evidence="6" id="KW-0735">Signal-anchor</keyword>
<evidence type="ECO:0000256" key="8">
    <source>
        <dbReference type="ARBA" id="ARBA00023136"/>
    </source>
</evidence>
<evidence type="ECO:0000256" key="6">
    <source>
        <dbReference type="ARBA" id="ARBA00022968"/>
    </source>
</evidence>
<gene>
    <name evidence="11" type="ORF">TTAC_LOCUS466</name>
</gene>
<reference evidence="13" key="1">
    <citation type="submission" date="2017-02" db="UniProtKB">
        <authorList>
            <consortium name="WormBaseParasite"/>
        </authorList>
    </citation>
    <scope>IDENTIFICATION</scope>
</reference>
<keyword evidence="12" id="KW-1185">Reference proteome</keyword>
<evidence type="ECO:0000256" key="2">
    <source>
        <dbReference type="ARBA" id="ARBA00004922"/>
    </source>
</evidence>
<evidence type="ECO:0000256" key="3">
    <source>
        <dbReference type="ARBA" id="ARBA00022676"/>
    </source>
</evidence>
<protein>
    <submittedName>
        <fullName evidence="13">Protein xylosyltransferase</fullName>
    </submittedName>
</protein>
<evidence type="ECO:0000313" key="12">
    <source>
        <dbReference type="Proteomes" id="UP000274429"/>
    </source>
</evidence>
<dbReference type="OrthoDB" id="2019572at2759"/>
<organism evidence="13">
    <name type="scientific">Hydatigena taeniaeformis</name>
    <name type="common">Feline tapeworm</name>
    <name type="synonym">Taenia taeniaeformis</name>
    <dbReference type="NCBI Taxonomy" id="6205"/>
    <lineage>
        <taxon>Eukaryota</taxon>
        <taxon>Metazoa</taxon>
        <taxon>Spiralia</taxon>
        <taxon>Lophotrochozoa</taxon>
        <taxon>Platyhelminthes</taxon>
        <taxon>Cestoda</taxon>
        <taxon>Eucestoda</taxon>
        <taxon>Cyclophyllidea</taxon>
        <taxon>Taeniidae</taxon>
        <taxon>Hydatigera</taxon>
    </lineage>
</organism>
<keyword evidence="3" id="KW-0328">Glycosyltransferase</keyword>
<dbReference type="PANTHER" id="PTHR19297">
    <property type="entry name" value="GLYCOSYLTRANSFERASE 14 FAMILY MEMBER"/>
    <property type="match status" value="1"/>
</dbReference>
<evidence type="ECO:0000256" key="1">
    <source>
        <dbReference type="ARBA" id="ARBA00004606"/>
    </source>
</evidence>
<keyword evidence="4" id="KW-0808">Transferase</keyword>
<dbReference type="GO" id="GO:0016020">
    <property type="term" value="C:membrane"/>
    <property type="evidence" value="ECO:0007669"/>
    <property type="project" value="UniProtKB-SubCell"/>
</dbReference>
<sequence>MVRIRRSAVPRICIAIAFAGALFLLPTNVSRRDDRWLHFFAEISSSNHLNCLLFRQRFPAVTRPDGDMNVAFTMVVHKDVLQIARLLRMIYRVNNYYCIHLDARSPPTFRNAMNGVASCFGSNVELVPIEKRVAVEWGDESVLRPQLICAEQALQRDDTWHYLVNKSFKVGQEFPLKTNLELVAALKALNGSNLIEAFPIKRFQDWVGNRTLPLNATWYKGTVYGAFRRDFLNEAVRGRAMAPIRETLLQHKVFEHPDELFFSTLAYNPHLRLPGSCLVAPPPLSEVNLGFPAKFVVWRDYDIACPTKYVRFVCILGAPHLSLLRSVPHLFANKFHADYHREAYDRMEEWYFEKLSKELASGSYAKNSFDITFYANRTCSRHHL</sequence>
<dbReference type="EMBL" id="UYWX01000041">
    <property type="protein sequence ID" value="VDM16491.1"/>
    <property type="molecule type" value="Genomic_DNA"/>
</dbReference>
<proteinExistence type="inferred from homology"/>
<comment type="similarity">
    <text evidence="10">Belongs to the glycosyltransferase 14 family.</text>
</comment>
<keyword evidence="7" id="KW-1133">Transmembrane helix</keyword>
<dbReference type="AlphaFoldDB" id="A0A0R3WIN0"/>
<evidence type="ECO:0000313" key="13">
    <source>
        <dbReference type="WBParaSite" id="TTAC_0000046501-mRNA-1"/>
    </source>
</evidence>
<evidence type="ECO:0000256" key="4">
    <source>
        <dbReference type="ARBA" id="ARBA00022679"/>
    </source>
</evidence>
<reference evidence="11 12" key="2">
    <citation type="submission" date="2018-11" db="EMBL/GenBank/DDBJ databases">
        <authorList>
            <consortium name="Pathogen Informatics"/>
        </authorList>
    </citation>
    <scope>NUCLEOTIDE SEQUENCE [LARGE SCALE GENOMIC DNA]</scope>
</reference>
<evidence type="ECO:0000256" key="10">
    <source>
        <dbReference type="ARBA" id="ARBA00038150"/>
    </source>
</evidence>
<comment type="subcellular location">
    <subcellularLocation>
        <location evidence="1">Membrane</location>
        <topology evidence="1">Single-pass type II membrane protein</topology>
    </subcellularLocation>
</comment>
<dbReference type="Proteomes" id="UP000274429">
    <property type="component" value="Unassembled WGS sequence"/>
</dbReference>
<keyword evidence="8" id="KW-0472">Membrane</keyword>
<dbReference type="Pfam" id="PF02485">
    <property type="entry name" value="Branch"/>
    <property type="match status" value="1"/>
</dbReference>
<accession>A0A0R3WIN0</accession>